<dbReference type="InterPro" id="IPR046837">
    <property type="entry name" value="Laa1/Sip1/HEATR5-like_HEAT"/>
</dbReference>
<feature type="compositionally biased region" description="Polar residues" evidence="1">
    <location>
        <begin position="853"/>
        <end position="871"/>
    </location>
</feature>
<dbReference type="HOGENOM" id="CLU_654875_0_0_1"/>
<feature type="region of interest" description="Disordered" evidence="1">
    <location>
        <begin position="813"/>
        <end position="888"/>
    </location>
</feature>
<dbReference type="GO" id="GO:0005975">
    <property type="term" value="P:carbohydrate metabolic process"/>
    <property type="evidence" value="ECO:0007669"/>
    <property type="project" value="InterPro"/>
</dbReference>
<feature type="region of interest" description="Disordered" evidence="1">
    <location>
        <begin position="922"/>
        <end position="976"/>
    </location>
</feature>
<feature type="compositionally biased region" description="Basic and acidic residues" evidence="1">
    <location>
        <begin position="941"/>
        <end position="950"/>
    </location>
</feature>
<feature type="compositionally biased region" description="Low complexity" evidence="1">
    <location>
        <begin position="1088"/>
        <end position="1099"/>
    </location>
</feature>
<dbReference type="Proteomes" id="UP000000763">
    <property type="component" value="Chromosome 6"/>
</dbReference>
<reference evidence="3" key="2">
    <citation type="journal article" date="2008" name="Nucleic Acids Res.">
        <title>The rice annotation project database (RAP-DB): 2008 update.</title>
        <authorList>
            <consortium name="The rice annotation project (RAP)"/>
        </authorList>
    </citation>
    <scope>GENOME REANNOTATION</scope>
    <source>
        <strain evidence="3">cv. Nipponbare</strain>
    </source>
</reference>
<feature type="region of interest" description="Disordered" evidence="1">
    <location>
        <begin position="1057"/>
        <end position="1099"/>
    </location>
</feature>
<reference evidence="3" key="1">
    <citation type="journal article" date="2005" name="Nature">
        <title>The map-based sequence of the rice genome.</title>
        <authorList>
            <consortium name="International rice genome sequencing project (IRGSP)"/>
            <person name="Matsumoto T."/>
            <person name="Wu J."/>
            <person name="Kanamori H."/>
            <person name="Katayose Y."/>
            <person name="Fujisawa M."/>
            <person name="Namiki N."/>
            <person name="Mizuno H."/>
            <person name="Yamamoto K."/>
            <person name="Antonio B.A."/>
            <person name="Baba T."/>
            <person name="Sakata K."/>
            <person name="Nagamura Y."/>
            <person name="Aoki H."/>
            <person name="Arikawa K."/>
            <person name="Arita K."/>
            <person name="Bito T."/>
            <person name="Chiden Y."/>
            <person name="Fujitsuka N."/>
            <person name="Fukunaka R."/>
            <person name="Hamada M."/>
            <person name="Harada C."/>
            <person name="Hayashi A."/>
            <person name="Hijishita S."/>
            <person name="Honda M."/>
            <person name="Hosokawa S."/>
            <person name="Ichikawa Y."/>
            <person name="Idonuma A."/>
            <person name="Iijima M."/>
            <person name="Ikeda M."/>
            <person name="Ikeno M."/>
            <person name="Ito K."/>
            <person name="Ito S."/>
            <person name="Ito T."/>
            <person name="Ito Y."/>
            <person name="Ito Y."/>
            <person name="Iwabuchi A."/>
            <person name="Kamiya K."/>
            <person name="Karasawa W."/>
            <person name="Kurita K."/>
            <person name="Katagiri S."/>
            <person name="Kikuta A."/>
            <person name="Kobayashi H."/>
            <person name="Kobayashi N."/>
            <person name="Machita K."/>
            <person name="Maehara T."/>
            <person name="Masukawa M."/>
            <person name="Mizubayashi T."/>
            <person name="Mukai Y."/>
            <person name="Nagasaki H."/>
            <person name="Nagata Y."/>
            <person name="Naito S."/>
            <person name="Nakashima M."/>
            <person name="Nakama Y."/>
            <person name="Nakamichi Y."/>
            <person name="Nakamura M."/>
            <person name="Meguro A."/>
            <person name="Negishi M."/>
            <person name="Ohta I."/>
            <person name="Ohta T."/>
            <person name="Okamoto M."/>
            <person name="Ono N."/>
            <person name="Saji S."/>
            <person name="Sakaguchi M."/>
            <person name="Sakai K."/>
            <person name="Shibata M."/>
            <person name="Shimokawa T."/>
            <person name="Song J."/>
            <person name="Takazaki Y."/>
            <person name="Terasawa K."/>
            <person name="Tsugane M."/>
            <person name="Tsuji K."/>
            <person name="Ueda S."/>
            <person name="Waki K."/>
            <person name="Yamagata H."/>
            <person name="Yamamoto M."/>
            <person name="Yamamoto S."/>
            <person name="Yamane H."/>
            <person name="Yoshiki S."/>
            <person name="Yoshihara R."/>
            <person name="Yukawa K."/>
            <person name="Zhong H."/>
            <person name="Yano M."/>
            <person name="Yuan Q."/>
            <person name="Ouyang S."/>
            <person name="Liu J."/>
            <person name="Jones K.M."/>
            <person name="Gansberger K."/>
            <person name="Moffat K."/>
            <person name="Hill J."/>
            <person name="Bera J."/>
            <person name="Fadrosh D."/>
            <person name="Jin S."/>
            <person name="Johri S."/>
            <person name="Kim M."/>
            <person name="Overton L."/>
            <person name="Reardon M."/>
            <person name="Tsitrin T."/>
            <person name="Vuong H."/>
            <person name="Weaver B."/>
            <person name="Ciecko A."/>
            <person name="Tallon L."/>
            <person name="Jackson J."/>
            <person name="Pai G."/>
            <person name="Aken S.V."/>
            <person name="Utterback T."/>
            <person name="Reidmuller S."/>
            <person name="Feldblyum T."/>
            <person name="Hsiao J."/>
            <person name="Zismann V."/>
            <person name="Iobst S."/>
            <person name="de Vazeille A.R."/>
            <person name="Buell C.R."/>
            <person name="Ying K."/>
            <person name="Li Y."/>
            <person name="Lu T."/>
            <person name="Huang Y."/>
            <person name="Zhao Q."/>
            <person name="Feng Q."/>
            <person name="Zhang L."/>
            <person name="Zhu J."/>
            <person name="Weng Q."/>
            <person name="Mu J."/>
            <person name="Lu Y."/>
            <person name="Fan D."/>
            <person name="Liu Y."/>
            <person name="Guan J."/>
            <person name="Zhang Y."/>
            <person name="Yu S."/>
            <person name="Liu X."/>
            <person name="Zhang Y."/>
            <person name="Hong G."/>
            <person name="Han B."/>
            <person name="Choisne N."/>
            <person name="Demange N."/>
            <person name="Orjeda G."/>
            <person name="Samain S."/>
            <person name="Cattolico L."/>
            <person name="Pelletier E."/>
            <person name="Couloux A."/>
            <person name="Segurens B."/>
            <person name="Wincker P."/>
            <person name="D'Hont A."/>
            <person name="Scarpelli C."/>
            <person name="Weissenbach J."/>
            <person name="Salanoubat M."/>
            <person name="Quetier F."/>
            <person name="Yu Y."/>
            <person name="Kim H.R."/>
            <person name="Rambo T."/>
            <person name="Currie J."/>
            <person name="Collura K."/>
            <person name="Luo M."/>
            <person name="Yang T."/>
            <person name="Ammiraju J.S.S."/>
            <person name="Engler F."/>
            <person name="Soderlund C."/>
            <person name="Wing R.A."/>
            <person name="Palmer L.E."/>
            <person name="de la Bastide M."/>
            <person name="Spiegel L."/>
            <person name="Nascimento L."/>
            <person name="Zutavern T."/>
            <person name="O'Shaughnessy A."/>
            <person name="Dike S."/>
            <person name="Dedhia N."/>
            <person name="Preston R."/>
            <person name="Balija V."/>
            <person name="McCombie W.R."/>
            <person name="Chow T."/>
            <person name="Chen H."/>
            <person name="Chung M."/>
            <person name="Chen C."/>
            <person name="Shaw J."/>
            <person name="Wu H."/>
            <person name="Hsiao K."/>
            <person name="Chao Y."/>
            <person name="Chu M."/>
            <person name="Cheng C."/>
            <person name="Hour A."/>
            <person name="Lee P."/>
            <person name="Lin S."/>
            <person name="Lin Y."/>
            <person name="Liou J."/>
            <person name="Liu S."/>
            <person name="Hsing Y."/>
            <person name="Raghuvanshi S."/>
            <person name="Mohanty A."/>
            <person name="Bharti A.K."/>
            <person name="Gaur A."/>
            <person name="Gupta V."/>
            <person name="Kumar D."/>
            <person name="Ravi V."/>
            <person name="Vij S."/>
            <person name="Kapur A."/>
            <person name="Khurana P."/>
            <person name="Khurana P."/>
            <person name="Khurana J.P."/>
            <person name="Tyagi A.K."/>
            <person name="Gaikwad K."/>
            <person name="Singh A."/>
            <person name="Dalal V."/>
            <person name="Srivastava S."/>
            <person name="Dixit A."/>
            <person name="Pal A.K."/>
            <person name="Ghazi I.A."/>
            <person name="Yadav M."/>
            <person name="Pandit A."/>
            <person name="Bhargava A."/>
            <person name="Sureshbabu K."/>
            <person name="Batra K."/>
            <person name="Sharma T.R."/>
            <person name="Mohapatra T."/>
            <person name="Singh N.K."/>
            <person name="Messing J."/>
            <person name="Nelson A.B."/>
            <person name="Fuks G."/>
            <person name="Kavchok S."/>
            <person name="Keizer G."/>
            <person name="Linton E."/>
            <person name="Llaca V."/>
            <person name="Song R."/>
            <person name="Tanyolac B."/>
            <person name="Young S."/>
            <person name="Ho-Il K."/>
            <person name="Hahn J.H."/>
            <person name="Sangsakoo G."/>
            <person name="Vanavichit A."/>
            <person name="de Mattos Luiz.A.T."/>
            <person name="Zimmer P.D."/>
            <person name="Malone G."/>
            <person name="Dellagostin O."/>
            <person name="de Oliveira A.C."/>
            <person name="Bevan M."/>
            <person name="Bancroft I."/>
            <person name="Minx P."/>
            <person name="Cordum H."/>
            <person name="Wilson R."/>
            <person name="Cheng Z."/>
            <person name="Jin W."/>
            <person name="Jiang J."/>
            <person name="Leong S.A."/>
            <person name="Iwama H."/>
            <person name="Gojobori T."/>
            <person name="Itoh T."/>
            <person name="Niimura Y."/>
            <person name="Fujii Y."/>
            <person name="Habara T."/>
            <person name="Sakai H."/>
            <person name="Sato Y."/>
            <person name="Wilson G."/>
            <person name="Kumar K."/>
            <person name="McCouch S."/>
            <person name="Juretic N."/>
            <person name="Hoen D."/>
            <person name="Wright S."/>
            <person name="Bruskiewich R."/>
            <person name="Bureau T."/>
            <person name="Miyao A."/>
            <person name="Hirochika H."/>
            <person name="Nishikawa T."/>
            <person name="Kadowaki K."/>
            <person name="Sugiura M."/>
            <person name="Burr B."/>
            <person name="Sasaki T."/>
        </authorList>
    </citation>
    <scope>NUCLEOTIDE SEQUENCE [LARGE SCALE GENOMIC DNA]</scope>
    <source>
        <strain evidence="3">cv. Nipponbare</strain>
    </source>
</reference>
<evidence type="ECO:0000313" key="3">
    <source>
        <dbReference type="Proteomes" id="UP000000763"/>
    </source>
</evidence>
<sequence>MAGAASKQEAATMSGVAAEVMEMVSYTLAMVMGVMDCLAEVLATSIARNTSEGLSSSGHDPVDSNAENDIYYGADEDNMISSSKQEKTNWSANKFSQFPQRNKHLRYRTRVFAAECVSHVPVAVGTEPAHFDLLLARSAVAEGVHLSNDWLILKLQELVSLSYQISTGQFEGMQPIGVKLLCLIMDKFGMAVDPEFPGHILLEQFQAQLVSAVRTAISTASSPLLLEAGLELATKIKVRLLTAHAAVKCYTYQFLRMKENIPDEHQQLAPLLANSSSLLGKYWIGALKDYSSISFGLHSRINHKPFLDGIQSFLVSSKAKEYLDEVWALILQATALDAAPLEFEMDDSEDTLGQTFISGHSMVKLNLTEFKFLWGLSVLVLCHTQPSMSNSAIKINLDRNNEKKIGGLVVCAGLDNPRPCDQMLLVLSSLTSQVFFSMNFLTVDTCQELLQALTYADCSSAPVVCLFSQIIRLCPDNFFEVEEFVFVALEFYSWYLATILQSRCGSSQECLSNSLISELSVATETMACRMKNELAPFELLLRCIESDRLFFVAALVETDDATERAEPGDECANCEVALGALVSLVAYLCTQCSNRISMLDNKISDSYKLLAKILYFCLGEAIALAKLVDEIGYHGENCTSNELMSGSFRHCTQVVQASLCSTTIQVQMLGVHVLKVSAQRELAEGSQTATHSFMVLFVELLADVFSVIQTALKGCSSKDSVSVIDECLKLLFLFHSLAQSKKCPQEATMLLLDALLMVFYSSSATGSQIPSAAIHIKDIMLSAAPTKRQLLQDMIRASVTQGQTIVPGHISANSEQNAQGGFSQEPGLNATDADEEKNEKQVSDDDWDDDWDNFQSLPAHGTNNGADSATAASPLPEQGSVASPHDEQIPQVNINQEVSDVDVSDGTTEGLSSFDKYLKEPSTSHFSDTAQQVESKSQEFSCKDHEESPKHPKVHCTGSSAHVTKEETDDESQQIHGDQFVSRESKNYDLYLSNEIAGSAGEEENDTSGEIRRATGDALDENISSVDDSNLNNISDGTEDKSNKACDKVLVANEKSETVITDSGEKVSASSDEVKSDLYPENVDTKPESSGGEIAESGS</sequence>
<feature type="compositionally biased region" description="Polar residues" evidence="1">
    <location>
        <begin position="1022"/>
        <end position="1036"/>
    </location>
</feature>
<feature type="compositionally biased region" description="Polar residues" evidence="1">
    <location>
        <begin position="813"/>
        <end position="822"/>
    </location>
</feature>
<proteinExistence type="predicted"/>
<name>Q654W3_ORYSJ</name>
<protein>
    <submittedName>
        <fullName evidence="2">Uncharacterized protein</fullName>
    </submittedName>
</protein>
<gene>
    <name evidence="2" type="primary">OJ1288_C01.29</name>
</gene>
<dbReference type="InterPro" id="IPR044218">
    <property type="entry name" value="SWEETIE"/>
</dbReference>
<organism evidence="2 3">
    <name type="scientific">Oryza sativa subsp. japonica</name>
    <name type="common">Rice</name>
    <dbReference type="NCBI Taxonomy" id="39947"/>
    <lineage>
        <taxon>Eukaryota</taxon>
        <taxon>Viridiplantae</taxon>
        <taxon>Streptophyta</taxon>
        <taxon>Embryophyta</taxon>
        <taxon>Tracheophyta</taxon>
        <taxon>Spermatophyta</taxon>
        <taxon>Magnoliopsida</taxon>
        <taxon>Liliopsida</taxon>
        <taxon>Poales</taxon>
        <taxon>Poaceae</taxon>
        <taxon>BOP clade</taxon>
        <taxon>Oryzoideae</taxon>
        <taxon>Oryzeae</taxon>
        <taxon>Oryzinae</taxon>
        <taxon>Oryza</taxon>
        <taxon>Oryza sativa</taxon>
    </lineage>
</organism>
<dbReference type="PANTHER" id="PTHR46975:SF2">
    <property type="entry name" value="PROTEIN SWEETIE"/>
    <property type="match status" value="1"/>
</dbReference>
<evidence type="ECO:0000256" key="1">
    <source>
        <dbReference type="SAM" id="MobiDB-lite"/>
    </source>
</evidence>
<evidence type="ECO:0000313" key="2">
    <source>
        <dbReference type="EMBL" id="BAD45654.1"/>
    </source>
</evidence>
<feature type="compositionally biased region" description="Polar residues" evidence="1">
    <location>
        <begin position="922"/>
        <end position="940"/>
    </location>
</feature>
<dbReference type="Pfam" id="PF20210">
    <property type="entry name" value="Laa1_Sip1_HTR5"/>
    <property type="match status" value="1"/>
</dbReference>
<feature type="region of interest" description="Disordered" evidence="1">
    <location>
        <begin position="997"/>
        <end position="1045"/>
    </location>
</feature>
<dbReference type="EMBL" id="AP003951">
    <property type="protein sequence ID" value="BAD45654.1"/>
    <property type="molecule type" value="Genomic_DNA"/>
</dbReference>
<feature type="compositionally biased region" description="Basic and acidic residues" evidence="1">
    <location>
        <begin position="1072"/>
        <end position="1087"/>
    </location>
</feature>
<dbReference type="PANTHER" id="PTHR46975">
    <property type="entry name" value="PROTEIN SWEETIE"/>
    <property type="match status" value="1"/>
</dbReference>
<dbReference type="AlphaFoldDB" id="Q654W3"/>
<accession>Q654W3</accession>